<dbReference type="CDD" id="cd14752">
    <property type="entry name" value="GH31_N"/>
    <property type="match status" value="1"/>
</dbReference>
<protein>
    <submittedName>
        <fullName evidence="5">Alpha-glucosidase</fullName>
    </submittedName>
</protein>
<dbReference type="Gene3D" id="3.20.20.80">
    <property type="entry name" value="Glycosidases"/>
    <property type="match status" value="1"/>
</dbReference>
<proteinExistence type="inferred from homology"/>
<reference evidence="5 6" key="1">
    <citation type="submission" date="2016-06" db="EMBL/GenBank/DDBJ databases">
        <authorList>
            <person name="Ramos C."/>
            <person name="Pintado A."/>
            <person name="Crespo-Gomez J.I."/>
        </authorList>
    </citation>
    <scope>NUCLEOTIDE SEQUENCE [LARGE SCALE GENOMIC DNA]</scope>
    <source>
        <strain evidence="5 6">AVO110</strain>
    </source>
</reference>
<dbReference type="Pfam" id="PF01055">
    <property type="entry name" value="Glyco_hydro_31_2nd"/>
    <property type="match status" value="1"/>
</dbReference>
<evidence type="ECO:0000259" key="3">
    <source>
        <dbReference type="Pfam" id="PF01055"/>
    </source>
</evidence>
<name>A0ABR7S186_AQUAC</name>
<dbReference type="PANTHER" id="PTHR46959">
    <property type="entry name" value="SULFOQUINOVOSIDASE"/>
    <property type="match status" value="1"/>
</dbReference>
<comment type="similarity">
    <text evidence="1 2">Belongs to the glycosyl hydrolase 31 family.</text>
</comment>
<dbReference type="InterPro" id="IPR052990">
    <property type="entry name" value="Sulfoquinovosidase_GH31"/>
</dbReference>
<dbReference type="SUPFAM" id="SSF74650">
    <property type="entry name" value="Galactose mutarotase-like"/>
    <property type="match status" value="1"/>
</dbReference>
<evidence type="ECO:0000256" key="2">
    <source>
        <dbReference type="RuleBase" id="RU361185"/>
    </source>
</evidence>
<keyword evidence="2" id="KW-0378">Hydrolase</keyword>
<dbReference type="CDD" id="cd06594">
    <property type="entry name" value="GH31_glucosidase_YihQ"/>
    <property type="match status" value="1"/>
</dbReference>
<evidence type="ECO:0000313" key="5">
    <source>
        <dbReference type="EMBL" id="MBC9250560.1"/>
    </source>
</evidence>
<dbReference type="Proteomes" id="UP000744555">
    <property type="component" value="Unassembled WGS sequence"/>
</dbReference>
<dbReference type="NCBIfam" id="NF007746">
    <property type="entry name" value="PRK10426.1"/>
    <property type="match status" value="1"/>
</dbReference>
<comment type="caution">
    <text evidence="5">The sequence shown here is derived from an EMBL/GenBank/DDBJ whole genome shotgun (WGS) entry which is preliminary data.</text>
</comment>
<evidence type="ECO:0000313" key="6">
    <source>
        <dbReference type="Proteomes" id="UP000744555"/>
    </source>
</evidence>
<dbReference type="InterPro" id="IPR044112">
    <property type="entry name" value="YihQ_TIM-like"/>
</dbReference>
<dbReference type="EMBL" id="LZEU01000001">
    <property type="protein sequence ID" value="MBC9250560.1"/>
    <property type="molecule type" value="Genomic_DNA"/>
</dbReference>
<dbReference type="InterPro" id="IPR048395">
    <property type="entry name" value="Glyco_hydro_31_C"/>
</dbReference>
<keyword evidence="6" id="KW-1185">Reference proteome</keyword>
<dbReference type="InterPro" id="IPR013780">
    <property type="entry name" value="Glyco_hydro_b"/>
</dbReference>
<dbReference type="InterPro" id="IPR000322">
    <property type="entry name" value="Glyco_hydro_31_TIM"/>
</dbReference>
<dbReference type="InterPro" id="IPR011013">
    <property type="entry name" value="Gal_mutarotase_sf_dom"/>
</dbReference>
<dbReference type="Gene3D" id="2.60.40.1180">
    <property type="entry name" value="Golgi alpha-mannosidase II"/>
    <property type="match status" value="1"/>
</dbReference>
<evidence type="ECO:0000256" key="1">
    <source>
        <dbReference type="ARBA" id="ARBA00007806"/>
    </source>
</evidence>
<sequence length="738" mass="81420">MRNLALVGLAGVLCVGSWSAWQAWRQRAVWAELQVFAPLQGAQRFALGANLLQWTGSSLQLRDGQQPERVLWATDGGFLAAGRGVAAVEEHRGALFVDEQRQVLCRQQTLDGIEQRQQRVLLRGRLGCADGSSSTYVLVFEDDGERGVRLAVALEDDSLNRIYLSWQREADEHFHGFGEQFSAFDLAGRRLPILVQEQGVGRGLQPITLAANLTARAGGDWWTSYAPVPHYLSSKGRSFFSESTAYQVFDLRDEHRVQLEVHAGQLAARIYTAADAPGQIAQHTAVVGRMPPLPAWTQQGAIVGLQGGTQRVREILRQLDEAQVPLAGVWLQDWVGQRTTSFGKQLWWNWSLDEQHYPDWAALNGELKARGIRSLAYVNPFLADVADKPGAARNLYAEAREHGYLVRDQAGQPLALLNTSFSAGLVDLSNPAARLWLKQVLREEMLAKGFSGWMADFGEALPFEAQLASGESAALVHNRFPEDWARFNRELLEEAGGEGELFFFIRSAFSRSPGLTTSLWAGDQLVTWDAQDGLHSALLGMLSGGLSGFSLNHSDTGGYTTISNPLKDYHRDQELLLRWMEFSAFTSLLRSHEGNRPEANQQVYSSPQNLAQFARCAKIFAALAPYRQQLMAQAARSGMPLLRPLWLQYPGDPAGQQALPRSFMLGDQLLVAPVLEPGVSELEVLLPAGAWVHLWSGKRFQAQAGETVRVAVPIGQPAVFYPEGSPLAPSLAALREIK</sequence>
<feature type="domain" description="Glycoside hydrolase family 31 TIM barrel" evidence="3">
    <location>
        <begin position="308"/>
        <end position="617"/>
    </location>
</feature>
<dbReference type="SUPFAM" id="SSF51445">
    <property type="entry name" value="(Trans)glycosidases"/>
    <property type="match status" value="1"/>
</dbReference>
<gene>
    <name evidence="5" type="ORF">A9179_09770</name>
</gene>
<dbReference type="Pfam" id="PF21365">
    <property type="entry name" value="Glyco_hydro_31_3rd"/>
    <property type="match status" value="1"/>
</dbReference>
<evidence type="ECO:0000259" key="4">
    <source>
        <dbReference type="Pfam" id="PF21365"/>
    </source>
</evidence>
<dbReference type="PANTHER" id="PTHR46959:SF2">
    <property type="entry name" value="SULFOQUINOVOSIDASE"/>
    <property type="match status" value="1"/>
</dbReference>
<dbReference type="InterPro" id="IPR017853">
    <property type="entry name" value="GH"/>
</dbReference>
<accession>A0ABR7S186</accession>
<keyword evidence="2" id="KW-0326">Glycosidase</keyword>
<dbReference type="Gene3D" id="2.60.40.1760">
    <property type="entry name" value="glycosyl hydrolase (family 31)"/>
    <property type="match status" value="1"/>
</dbReference>
<organism evidence="5 6">
    <name type="scientific">Aquipseudomonas alcaligenes</name>
    <name type="common">Pseudomonas alcaligenes</name>
    <dbReference type="NCBI Taxonomy" id="43263"/>
    <lineage>
        <taxon>Bacteria</taxon>
        <taxon>Pseudomonadati</taxon>
        <taxon>Pseudomonadota</taxon>
        <taxon>Gammaproteobacteria</taxon>
        <taxon>Pseudomonadales</taxon>
        <taxon>Pseudomonadaceae</taxon>
        <taxon>Aquipseudomonas</taxon>
    </lineage>
</organism>
<dbReference type="SUPFAM" id="SSF51011">
    <property type="entry name" value="Glycosyl hydrolase domain"/>
    <property type="match status" value="1"/>
</dbReference>
<feature type="domain" description="Glycosyl hydrolase family 31 C-terminal" evidence="4">
    <location>
        <begin position="638"/>
        <end position="725"/>
    </location>
</feature>